<keyword evidence="7" id="KW-1185">Reference proteome</keyword>
<feature type="domain" description="SRCR" evidence="5">
    <location>
        <begin position="618"/>
        <end position="714"/>
    </location>
</feature>
<feature type="transmembrane region" description="Helical" evidence="4">
    <location>
        <begin position="1552"/>
        <end position="1575"/>
    </location>
</feature>
<feature type="domain" description="SRCR" evidence="5">
    <location>
        <begin position="1"/>
        <end position="84"/>
    </location>
</feature>
<feature type="domain" description="SRCR" evidence="5">
    <location>
        <begin position="208"/>
        <end position="310"/>
    </location>
</feature>
<name>A0ABY7DTI5_MYAAR</name>
<feature type="disulfide bond" evidence="2">
    <location>
        <begin position="684"/>
        <end position="694"/>
    </location>
</feature>
<feature type="domain" description="SRCR" evidence="5">
    <location>
        <begin position="1480"/>
        <end position="1525"/>
    </location>
</feature>
<feature type="disulfide bond" evidence="2">
    <location>
        <begin position="384"/>
        <end position="394"/>
    </location>
</feature>
<feature type="domain" description="SRCR" evidence="5">
    <location>
        <begin position="1373"/>
        <end position="1477"/>
    </location>
</feature>
<feature type="compositionally biased region" description="Polar residues" evidence="3">
    <location>
        <begin position="1761"/>
        <end position="1788"/>
    </location>
</feature>
<feature type="disulfide bond" evidence="2">
    <location>
        <begin position="1067"/>
        <end position="1077"/>
    </location>
</feature>
<feature type="disulfide bond" evidence="2">
    <location>
        <begin position="861"/>
        <end position="871"/>
    </location>
</feature>
<evidence type="ECO:0000256" key="2">
    <source>
        <dbReference type="PROSITE-ProRule" id="PRU00196"/>
    </source>
</evidence>
<keyword evidence="4" id="KW-1133">Transmembrane helix</keyword>
<keyword evidence="1 2" id="KW-1015">Disulfide bond</keyword>
<dbReference type="SMART" id="SM00202">
    <property type="entry name" value="SR"/>
    <property type="match status" value="9"/>
</dbReference>
<feature type="domain" description="SRCR" evidence="5">
    <location>
        <begin position="511"/>
        <end position="615"/>
    </location>
</feature>
<organism evidence="6 7">
    <name type="scientific">Mya arenaria</name>
    <name type="common">Soft-shell clam</name>
    <dbReference type="NCBI Taxonomy" id="6604"/>
    <lineage>
        <taxon>Eukaryota</taxon>
        <taxon>Metazoa</taxon>
        <taxon>Spiralia</taxon>
        <taxon>Lophotrochozoa</taxon>
        <taxon>Mollusca</taxon>
        <taxon>Bivalvia</taxon>
        <taxon>Autobranchia</taxon>
        <taxon>Heteroconchia</taxon>
        <taxon>Euheterodonta</taxon>
        <taxon>Imparidentia</taxon>
        <taxon>Neoheterodontei</taxon>
        <taxon>Myida</taxon>
        <taxon>Myoidea</taxon>
        <taxon>Myidae</taxon>
        <taxon>Mya</taxon>
    </lineage>
</organism>
<feature type="domain" description="SRCR" evidence="5">
    <location>
        <begin position="898"/>
        <end position="992"/>
    </location>
</feature>
<feature type="disulfide bond" evidence="2">
    <location>
        <begin position="1442"/>
        <end position="1452"/>
    </location>
</feature>
<feature type="domain" description="SRCR" evidence="5">
    <location>
        <begin position="115"/>
        <end position="199"/>
    </location>
</feature>
<evidence type="ECO:0000259" key="5">
    <source>
        <dbReference type="PROSITE" id="PS50287"/>
    </source>
</evidence>
<comment type="caution">
    <text evidence="2">Lacks conserved residue(s) required for the propagation of feature annotation.</text>
</comment>
<feature type="region of interest" description="Disordered" evidence="3">
    <location>
        <begin position="1631"/>
        <end position="1654"/>
    </location>
</feature>
<keyword evidence="4" id="KW-0472">Membrane</keyword>
<feature type="domain" description="SRCR" evidence="5">
    <location>
        <begin position="313"/>
        <end position="412"/>
    </location>
</feature>
<feature type="domain" description="SRCR" evidence="5">
    <location>
        <begin position="794"/>
        <end position="895"/>
    </location>
</feature>
<dbReference type="InterPro" id="IPR001190">
    <property type="entry name" value="SRCR"/>
</dbReference>
<dbReference type="EMBL" id="CP111014">
    <property type="protein sequence ID" value="WAR00399.1"/>
    <property type="molecule type" value="Genomic_DNA"/>
</dbReference>
<dbReference type="PROSITE" id="PS50287">
    <property type="entry name" value="SRCR_2"/>
    <property type="match status" value="12"/>
</dbReference>
<feature type="compositionally biased region" description="Polar residues" evidence="3">
    <location>
        <begin position="1636"/>
        <end position="1654"/>
    </location>
</feature>
<feature type="domain" description="SRCR" evidence="5">
    <location>
        <begin position="1003"/>
        <end position="1100"/>
    </location>
</feature>
<evidence type="ECO:0000256" key="4">
    <source>
        <dbReference type="SAM" id="Phobius"/>
    </source>
</evidence>
<proteinExistence type="predicted"/>
<feature type="region of interest" description="Disordered" evidence="3">
    <location>
        <begin position="1668"/>
        <end position="1694"/>
    </location>
</feature>
<dbReference type="PRINTS" id="PR00258">
    <property type="entry name" value="SPERACTRCPTR"/>
</dbReference>
<feature type="compositionally biased region" description="Polar residues" evidence="3">
    <location>
        <begin position="1730"/>
        <end position="1747"/>
    </location>
</feature>
<keyword evidence="4" id="KW-0812">Transmembrane</keyword>
<dbReference type="PANTHER" id="PTHR48071:SF18">
    <property type="entry name" value="DELETED IN MALIGNANT BRAIN TUMORS 1 PROTEIN-RELATED"/>
    <property type="match status" value="1"/>
</dbReference>
<accession>A0ABY7DTI5</accession>
<dbReference type="Proteomes" id="UP001164746">
    <property type="component" value="Chromosome 3"/>
</dbReference>
<sequence length="1788" mass="193551">MYRGSRFTDSAVGVVILTEGTLTYKICSSGFTDQHASLVCRQLGFLQAIVGDCPDGPNVRLSNCTFTVSECSDSSFNYAAVSCRNGDAQTVPIGSFKFDSNLSFPESGYFSPLLIYEHNVWGHVCAEKDIDDEFRIETVAALACRQKGFQQGRALYLSSNWTIPALRSEVNCGSAAVFGDCGHVQGNCRAGKILGVVCQPPDSAESSFYLTGGKHNYGRVVVSAGGQEGLICAEGFTWKEALVLCRQLGYTTGSVNSEVFDSGDVDTVVLSRVSCDSYEEPDLYHCDIHGWRNVSNSCQGTAQAVSVFCYVNVRLVGVGTETDEVHLGRLQVLHGGLWYSVCAETLSQAAANVVCREQGFSTAEILLPSEYRGTQSKTINSLNCTGLESSIKECPYTTGACDPDLNAAVLCRNSIQSDTYTFSVPGRDGAVTVDRLGLKGYICRGGLDNMAAQVACRQAGYQTGVVLGHQVMLRIIDARYEATSPQDYTCAKNFGPAGVLCYNSSLPDSLVRLNAGKDEVHGRVEVYHDMTGWGTICYMGWTNADSAVVCKELGFASGQSNPSAYNEIADISVQTVLSNVDCEGTESSILACPNAGWGLASSLCTHNKDAGVFCYKHVRLVPGSTYGSVQYHSGEEYGLVCADGFDQQAADVVCKEMGHQYSIPLCCSAMGPSDRTFTLGGVKCTGNEASLRDCQYTVDDVSCISGQYAAVVCSDFQIGYTKLNTADTLVKLTYFLRDGYICSDDFSHLDAKVICTQQGYLYGRAYKASAKGLEKKIRWLRGLYCTGDEVTTDLRLVDGTESSGRVEVKVKGIWGTLCDLDLTRMEVKVICRELGYRAGRIMTSGHFGPGSGNIALTGLKCNGSESSFSDCVWAGFGQSGSAVCDHSSDAAVACFSDMRLSGFVTANYGFLEMYDPNTDQWLTTCATNFNVHNAVVICHQMGYRDGLVQKVSSKAANNVQFFIREVDCVSQTDCTFTTGECSSKTTIALYCSETEIGNEDVALRLPLSVFYGPVEVQRFGMWGHLCSSGFDDNDAMIVCKQIGYQAGSAVNTYRTENYPIIQGTVSCTGDENQLQDCQRALFAELGFCYDDNTVAGVICYNGDTDIQFRSNPLDYERGEMSTRLEIQAGENTLLVAGHPTSDISAAVYCSGLGYAGGNSYSAGSGSYGVVNMSCPDNAASILQCVAAWDPEKTRGKSGSLAGATCFTAVRLIQGDPTFYGAVLVSRGTRQGLVCAEGFTKKEASDESQLTDCPHEVIPANQAALCQKNYAAVVCYTGNKPSDYTLSLPIPGSYIGHLQVRYLNVSGSVCFDGWDDVDASVACRELGYRRGIAYNAARTVEGPYWMSNVKCTGTESRLGDCEQTQLGSTSDCVNKLSHAGAVCYDNEVEVSLNGEWRSLCNTHWDDVDAQVLCRMLEFRTGEAFHGGNLSPMSGSVWEVNIACGGGEGSLNQCLSSEWTTAISSSCARHQRDSGAFCYTSVKLSTGVGRETDKGAVLLYWGETWHTVCSDGFTDLSAATVCRELGFRDGQAQCCDLYEKIITVPTDPNRFEELPIVIAVVVFVVLVLIAVLVFCLYKCHKKRRQADESKVEFHNNIVEEHHHSSLRVVNPLHGVSTPEIVRASFTRRGNEELARISPTINNPDYGGNTPQDAQIPRNSSHIYNSIINVDPHTYDNRNDRQQQNNDPLSNTYLTPVPSHMYDKIRVSQLGDGSDEFTSITPDNAGQGDGSDEFTSITPDNAGQGPSTQPDAGRADRPDFRTSLADQQEVSSPTNFVNHTQFPVQTTDGEH</sequence>
<feature type="region of interest" description="Disordered" evidence="3">
    <location>
        <begin position="1709"/>
        <end position="1788"/>
    </location>
</feature>
<protein>
    <submittedName>
        <fullName evidence="6">C163B-like protein</fullName>
    </submittedName>
</protein>
<evidence type="ECO:0000256" key="3">
    <source>
        <dbReference type="SAM" id="MobiDB-lite"/>
    </source>
</evidence>
<reference evidence="6" key="1">
    <citation type="submission" date="2022-11" db="EMBL/GenBank/DDBJ databases">
        <title>Centuries of genome instability and evolution in soft-shell clam transmissible cancer (bioRxiv).</title>
        <authorList>
            <person name="Hart S.F.M."/>
            <person name="Yonemitsu M.A."/>
            <person name="Giersch R.M."/>
            <person name="Beal B.F."/>
            <person name="Arriagada G."/>
            <person name="Davis B.W."/>
            <person name="Ostrander E.A."/>
            <person name="Goff S.P."/>
            <person name="Metzger M.J."/>
        </authorList>
    </citation>
    <scope>NUCLEOTIDE SEQUENCE</scope>
    <source>
        <strain evidence="6">MELC-2E11</strain>
        <tissue evidence="6">Siphon/mantle</tissue>
    </source>
</reference>
<evidence type="ECO:0000313" key="6">
    <source>
        <dbReference type="EMBL" id="WAR00399.1"/>
    </source>
</evidence>
<dbReference type="InterPro" id="IPR036772">
    <property type="entry name" value="SRCR-like_dom_sf"/>
</dbReference>
<gene>
    <name evidence="6" type="ORF">MAR_024771</name>
</gene>
<feature type="disulfide bond" evidence="2">
    <location>
        <begin position="582"/>
        <end position="592"/>
    </location>
</feature>
<dbReference type="PANTHER" id="PTHR48071">
    <property type="entry name" value="SRCR DOMAIN-CONTAINING PROTEIN"/>
    <property type="match status" value="1"/>
</dbReference>
<evidence type="ECO:0000256" key="1">
    <source>
        <dbReference type="ARBA" id="ARBA00023157"/>
    </source>
</evidence>
<dbReference type="SUPFAM" id="SSF56487">
    <property type="entry name" value="SRCR-like"/>
    <property type="match status" value="14"/>
</dbReference>
<evidence type="ECO:0000313" key="7">
    <source>
        <dbReference type="Proteomes" id="UP001164746"/>
    </source>
</evidence>
<feature type="domain" description="SRCR" evidence="5">
    <location>
        <begin position="1295"/>
        <end position="1371"/>
    </location>
</feature>
<dbReference type="Pfam" id="PF00530">
    <property type="entry name" value="SRCR"/>
    <property type="match status" value="10"/>
</dbReference>
<feature type="disulfide bond" evidence="2">
    <location>
        <begin position="1350"/>
        <end position="1360"/>
    </location>
</feature>
<dbReference type="Gene3D" id="3.10.250.10">
    <property type="entry name" value="SRCR-like domain"/>
    <property type="match status" value="12"/>
</dbReference>